<organism evidence="2 3">
    <name type="scientific">Idiomarina baltica OS145</name>
    <dbReference type="NCBI Taxonomy" id="314276"/>
    <lineage>
        <taxon>Bacteria</taxon>
        <taxon>Pseudomonadati</taxon>
        <taxon>Pseudomonadota</taxon>
        <taxon>Gammaproteobacteria</taxon>
        <taxon>Alteromonadales</taxon>
        <taxon>Idiomarinaceae</taxon>
        <taxon>Idiomarina</taxon>
    </lineage>
</organism>
<gene>
    <name evidence="2" type="ORF">OS145_08107</name>
</gene>
<dbReference type="RefSeq" id="WP_006954333.1">
    <property type="nucleotide sequence ID" value="NZ_CH672403.1"/>
</dbReference>
<feature type="transmembrane region" description="Helical" evidence="1">
    <location>
        <begin position="46"/>
        <end position="66"/>
    </location>
</feature>
<proteinExistence type="predicted"/>
<keyword evidence="3" id="KW-1185">Reference proteome</keyword>
<keyword evidence="1" id="KW-0812">Transmembrane</keyword>
<evidence type="ECO:0000256" key="1">
    <source>
        <dbReference type="SAM" id="Phobius"/>
    </source>
</evidence>
<feature type="transmembrane region" description="Helical" evidence="1">
    <location>
        <begin position="12"/>
        <end position="34"/>
    </location>
</feature>
<sequence>MTHSKQQKLDRAGIWITTVCAIHCLLLPLILPLLALVGFSFLGEDLLENTILGISVIVGLTALIGGAKQHGKWSLLIPLLAGALIYSQRDILGPWGEPVIIAVGAGLIIYAHISNLRRSRKIMASANAPLAEAKNV</sequence>
<feature type="transmembrane region" description="Helical" evidence="1">
    <location>
        <begin position="73"/>
        <end position="89"/>
    </location>
</feature>
<feature type="transmembrane region" description="Helical" evidence="1">
    <location>
        <begin position="95"/>
        <end position="113"/>
    </location>
</feature>
<accession>A0ABM9WMJ2</accession>
<keyword evidence="1" id="KW-1133">Transmembrane helix</keyword>
<dbReference type="InterPro" id="IPR004891">
    <property type="entry name" value="Mercury-R_MerC"/>
</dbReference>
<evidence type="ECO:0000313" key="3">
    <source>
        <dbReference type="Proteomes" id="UP000016543"/>
    </source>
</evidence>
<keyword evidence="1" id="KW-0472">Membrane</keyword>
<dbReference type="Proteomes" id="UP000016543">
    <property type="component" value="Unassembled WGS sequence"/>
</dbReference>
<name>A0ABM9WMJ2_9GAMM</name>
<dbReference type="Pfam" id="PF03203">
    <property type="entry name" value="MerC"/>
    <property type="match status" value="1"/>
</dbReference>
<protein>
    <submittedName>
        <fullName evidence="2">MerC-like membrane protein</fullName>
    </submittedName>
</protein>
<comment type="caution">
    <text evidence="2">The sequence shown here is derived from an EMBL/GenBank/DDBJ whole genome shotgun (WGS) entry which is preliminary data.</text>
</comment>
<evidence type="ECO:0000313" key="2">
    <source>
        <dbReference type="EMBL" id="EAQ32179.1"/>
    </source>
</evidence>
<reference evidence="2 3" key="1">
    <citation type="submission" date="2006-01" db="EMBL/GenBank/DDBJ databases">
        <authorList>
            <person name="Brettar I."/>
            <person name="Hofle M."/>
            <person name="Ferriera S."/>
            <person name="Johnson J."/>
            <person name="Kravitz S."/>
            <person name="Halpern A."/>
            <person name="Remington K."/>
            <person name="Beeson K."/>
            <person name="Tran B."/>
            <person name="Rogers Y.-H."/>
            <person name="Friedman R."/>
            <person name="Venter J.C."/>
        </authorList>
    </citation>
    <scope>NUCLEOTIDE SEQUENCE [LARGE SCALE GENOMIC DNA]</scope>
    <source>
        <strain evidence="2 3">OS145</strain>
    </source>
</reference>
<dbReference type="EMBL" id="AAMX01000007">
    <property type="protein sequence ID" value="EAQ32179.1"/>
    <property type="molecule type" value="Genomic_DNA"/>
</dbReference>